<dbReference type="GO" id="GO:0006355">
    <property type="term" value="P:regulation of DNA-templated transcription"/>
    <property type="evidence" value="ECO:0007669"/>
    <property type="project" value="InterPro"/>
</dbReference>
<keyword evidence="4" id="KW-1185">Reference proteome</keyword>
<dbReference type="Gene3D" id="1.10.3210.10">
    <property type="entry name" value="Hypothetical protein af1432"/>
    <property type="match status" value="2"/>
</dbReference>
<dbReference type="PANTHER" id="PTHR45228">
    <property type="entry name" value="CYCLIC DI-GMP PHOSPHODIESTERASE TM_0186-RELATED"/>
    <property type="match status" value="1"/>
</dbReference>
<sequence length="524" mass="56167">MTDPSRPLRLAELVASLSLATDLGLGQPQEHVLRQTVLAVRLAEAAGLSEADRAAAYYVSLLAWVGCVADSPEMARWFGDDLRIRADSYDIDKTGLPMMAFLLGHLAEGASPLRRISVTGRFLAGGVRDTMDSFLTHCRTAADIAERLDLPATVRGALPQAFERWDGRGVPGGLRGEAIIRVMRVVHIADDAEVHARVGGVDAAVRMLRSRSGTEFDPELVELCIRGDGAMLDGLDQVDAWQQVIDGCAALDRPIPAAELTDVLAVFADYSDAKATWFLGHSRAVADLADAAAREYGLSAEQAVTVRRAALVCRLGTIGVSTGIWNKPGPLTASERERVRMVPYLTERVLARSPHLAALAGPASMVYERMDGSGYPRGLTGSMLPPAARILAAAQMFRALGEQRPHRPAMAPDERARVLRAEVTAGRLDGDAVAAVLAAAQGRRPRKRAQIAGLTARELDVLALLVRGRSTREIAHALGISPRTAGSHVEHIYTKIGVHSRGSAAVFAMRHGLLPDEDQAEKIG</sequence>
<reference evidence="3 4" key="1">
    <citation type="submission" date="2017-12" db="EMBL/GenBank/DDBJ databases">
        <title>Sequencing the genomes of 1000 Actinobacteria strains.</title>
        <authorList>
            <person name="Klenk H.-P."/>
        </authorList>
    </citation>
    <scope>NUCLEOTIDE SEQUENCE [LARGE SCALE GENOMIC DNA]</scope>
    <source>
        <strain evidence="3 4">DSM 44489</strain>
    </source>
</reference>
<dbReference type="PROSITE" id="PS51832">
    <property type="entry name" value="HD_GYP"/>
    <property type="match status" value="2"/>
</dbReference>
<dbReference type="SUPFAM" id="SSF46894">
    <property type="entry name" value="C-terminal effector domain of the bipartite response regulators"/>
    <property type="match status" value="1"/>
</dbReference>
<dbReference type="SMART" id="SM00421">
    <property type="entry name" value="HTH_LUXR"/>
    <property type="match status" value="1"/>
</dbReference>
<dbReference type="InterPro" id="IPR052020">
    <property type="entry name" value="Cyclic_di-GMP/3'3'-cGAMP_PDE"/>
</dbReference>
<dbReference type="PROSITE" id="PS50043">
    <property type="entry name" value="HTH_LUXR_2"/>
    <property type="match status" value="1"/>
</dbReference>
<comment type="caution">
    <text evidence="3">The sequence shown here is derived from an EMBL/GenBank/DDBJ whole genome shotgun (WGS) entry which is preliminary data.</text>
</comment>
<dbReference type="InterPro" id="IPR037522">
    <property type="entry name" value="HD_GYP_dom"/>
</dbReference>
<evidence type="ECO:0000313" key="3">
    <source>
        <dbReference type="EMBL" id="PKV81359.1"/>
    </source>
</evidence>
<name>A0A2N3VIA3_9NOCA</name>
<protein>
    <submittedName>
        <fullName evidence="3">HD domain-containing protein</fullName>
    </submittedName>
</protein>
<dbReference type="Pfam" id="PF13487">
    <property type="entry name" value="HD_5"/>
    <property type="match status" value="1"/>
</dbReference>
<evidence type="ECO:0000313" key="4">
    <source>
        <dbReference type="Proteomes" id="UP000233766"/>
    </source>
</evidence>
<dbReference type="OrthoDB" id="9802066at2"/>
<dbReference type="InterPro" id="IPR016032">
    <property type="entry name" value="Sig_transdc_resp-reg_C-effctor"/>
</dbReference>
<dbReference type="SUPFAM" id="SSF109604">
    <property type="entry name" value="HD-domain/PDEase-like"/>
    <property type="match status" value="1"/>
</dbReference>
<proteinExistence type="predicted"/>
<dbReference type="AlphaFoldDB" id="A0A2N3VIA3"/>
<dbReference type="InterPro" id="IPR036388">
    <property type="entry name" value="WH-like_DNA-bd_sf"/>
</dbReference>
<dbReference type="Pfam" id="PF00196">
    <property type="entry name" value="GerE"/>
    <property type="match status" value="1"/>
</dbReference>
<accession>A0A2N3VIA3</accession>
<dbReference type="RefSeq" id="WP_101467100.1">
    <property type="nucleotide sequence ID" value="NZ_PJMW01000002.1"/>
</dbReference>
<dbReference type="EMBL" id="PJMW01000002">
    <property type="protein sequence ID" value="PKV81359.1"/>
    <property type="molecule type" value="Genomic_DNA"/>
</dbReference>
<organism evidence="3 4">
    <name type="scientific">Nocardia fluminea</name>
    <dbReference type="NCBI Taxonomy" id="134984"/>
    <lineage>
        <taxon>Bacteria</taxon>
        <taxon>Bacillati</taxon>
        <taxon>Actinomycetota</taxon>
        <taxon>Actinomycetes</taxon>
        <taxon>Mycobacteriales</taxon>
        <taxon>Nocardiaceae</taxon>
        <taxon>Nocardia</taxon>
    </lineage>
</organism>
<feature type="domain" description="HTH luxR-type" evidence="1">
    <location>
        <begin position="447"/>
        <end position="512"/>
    </location>
</feature>
<dbReference type="Gene3D" id="1.10.10.10">
    <property type="entry name" value="Winged helix-like DNA-binding domain superfamily/Winged helix DNA-binding domain"/>
    <property type="match status" value="1"/>
</dbReference>
<dbReference type="PANTHER" id="PTHR45228:SF1">
    <property type="entry name" value="CYCLIC DI-GMP PHOSPHODIESTERASE TM_0186"/>
    <property type="match status" value="1"/>
</dbReference>
<dbReference type="CDD" id="cd06170">
    <property type="entry name" value="LuxR_C_like"/>
    <property type="match status" value="1"/>
</dbReference>
<dbReference type="InterPro" id="IPR000792">
    <property type="entry name" value="Tscrpt_reg_LuxR_C"/>
</dbReference>
<evidence type="ECO:0000259" key="2">
    <source>
        <dbReference type="PROSITE" id="PS51832"/>
    </source>
</evidence>
<dbReference type="Proteomes" id="UP000233766">
    <property type="component" value="Unassembled WGS sequence"/>
</dbReference>
<dbReference type="GO" id="GO:0003677">
    <property type="term" value="F:DNA binding"/>
    <property type="evidence" value="ECO:0007669"/>
    <property type="project" value="InterPro"/>
</dbReference>
<evidence type="ECO:0000259" key="1">
    <source>
        <dbReference type="PROSITE" id="PS50043"/>
    </source>
</evidence>
<feature type="domain" description="HD-GYP" evidence="2">
    <location>
        <begin position="256"/>
        <end position="451"/>
    </location>
</feature>
<feature type="domain" description="HD-GYP" evidence="2">
    <location>
        <begin position="25"/>
        <end position="240"/>
    </location>
</feature>
<gene>
    <name evidence="3" type="ORF">ATK86_5824</name>
</gene>
<dbReference type="PRINTS" id="PR00038">
    <property type="entry name" value="HTHLUXR"/>
</dbReference>